<dbReference type="PANTHER" id="PTHR46663">
    <property type="entry name" value="DIGUANYLATE CYCLASE DGCT-RELATED"/>
    <property type="match status" value="1"/>
</dbReference>
<dbReference type="AlphaFoldDB" id="A0AB39HAU6"/>
<dbReference type="InterPro" id="IPR043128">
    <property type="entry name" value="Rev_trsase/Diguanyl_cyclase"/>
</dbReference>
<dbReference type="RefSeq" id="WP_306102099.1">
    <property type="nucleotide sequence ID" value="NZ_CP162601.1"/>
</dbReference>
<dbReference type="PROSITE" id="PS50113">
    <property type="entry name" value="PAC"/>
    <property type="match status" value="3"/>
</dbReference>
<dbReference type="Pfam" id="PF00990">
    <property type="entry name" value="GGDEF"/>
    <property type="match status" value="1"/>
</dbReference>
<dbReference type="PROSITE" id="PS50112">
    <property type="entry name" value="PAS"/>
    <property type="match status" value="1"/>
</dbReference>
<dbReference type="CDD" id="cd00130">
    <property type="entry name" value="PAS"/>
    <property type="match status" value="2"/>
</dbReference>
<gene>
    <name evidence="6" type="ORF">AB0763_01955</name>
</gene>
<keyword evidence="6" id="KW-0548">Nucleotidyltransferase</keyword>
<evidence type="ECO:0000259" key="4">
    <source>
        <dbReference type="PROSITE" id="PS50113"/>
    </source>
</evidence>
<dbReference type="SMART" id="SM00267">
    <property type="entry name" value="GGDEF"/>
    <property type="match status" value="1"/>
</dbReference>
<sequence>MNANQHQLINQIMTTEVIDSGLLTQSAELIVGSLLSGLNIHRAGLWLYNSERREDLAATLVIDQHHNLRDTSTVLKRLNFPNYFDALDKEVVIVANDTFSDPITSEFTVGYLDVLNITSMLDAPIRINGKTVGVVCCENIGPIKTWTNDEILFATLLADQFGRALAAHEKILQYQELENTSKALSRQTAHLKALHHSLDHFSLIANFDDHGTITEINGNYLALSKFDKPQLIGASFSIFEPELIDCPSLTPMWETLHQDKIWQGIMKQKDKEKQTFWLNATVSPVKNHYGKTEGYIGFFHDITHEIEMENQLYQAEKMAQMGSFSYDFHHQEWRVSQNFHNIFQHDAHLSFNWDSLNQTLSHANLHTLHQHFDQLAGQQPGSKSQCILQQQDHWFQFIFQRHKQSIIGSCQDITQQTLQQLTLDNIILLQNTIFDSANATIIATNQEGVITHFNKTAESLLQYKADDVINQKTPCQFHLTHEIRQNAHSPLPNDFFNLVEKADMEGAEEKEYHYLTKNGQTIPMSLSITAIKNDAHQLLGYLFIGRDLRAQKAVERDSERLRSIMETAGDIAAFSGFSYEVKSGALHLTHDGFKQLITQRSGQQTITVDDALPCLQVSERSKVLNALEKAVHQHTNFDVKVSVRQPNPHQVQWLRIVGRTRAEDQKVSSIIGFIQDISKQSQLESKLSKQAYTDELTQLANRRWLIDYLNETWQHHFVKQTHPSIILMDIDHFKKVNDRWGHDAGDQALKHLANTITPYLPEHCLFGRFGGEEFMIVLNHCGESDATKLAERIRQAIEQKNVIYNAPLQHDPIAIPLTLSLGISSLENKTIQTLKEWLNTADEALYKAKASGRNQVIVYQKQHSSLNKRYGN</sequence>
<evidence type="ECO:0000256" key="1">
    <source>
        <dbReference type="ARBA" id="ARBA00001946"/>
    </source>
</evidence>
<feature type="domain" description="GGDEF" evidence="5">
    <location>
        <begin position="721"/>
        <end position="861"/>
    </location>
</feature>
<dbReference type="KEGG" id="vih:AB0763_01955"/>
<dbReference type="PROSITE" id="PS50887">
    <property type="entry name" value="GGDEF"/>
    <property type="match status" value="1"/>
</dbReference>
<dbReference type="SMART" id="SM00086">
    <property type="entry name" value="PAC"/>
    <property type="match status" value="3"/>
</dbReference>
<dbReference type="SUPFAM" id="SSF55073">
    <property type="entry name" value="Nucleotide cyclase"/>
    <property type="match status" value="1"/>
</dbReference>
<feature type="domain" description="PAS" evidence="3">
    <location>
        <begin position="433"/>
        <end position="471"/>
    </location>
</feature>
<dbReference type="Gene3D" id="3.30.70.270">
    <property type="match status" value="1"/>
</dbReference>
<dbReference type="InterPro" id="IPR052163">
    <property type="entry name" value="DGC-Regulatory_Protein"/>
</dbReference>
<dbReference type="Pfam" id="PF01590">
    <property type="entry name" value="GAF"/>
    <property type="match status" value="1"/>
</dbReference>
<comment type="cofactor">
    <cofactor evidence="1">
        <name>Mg(2+)</name>
        <dbReference type="ChEBI" id="CHEBI:18420"/>
    </cofactor>
</comment>
<dbReference type="SMART" id="SM00065">
    <property type="entry name" value="GAF"/>
    <property type="match status" value="1"/>
</dbReference>
<name>A0AB39HAU6_9VIBR</name>
<dbReference type="EMBL" id="CP162601">
    <property type="protein sequence ID" value="XDK25436.1"/>
    <property type="molecule type" value="Genomic_DNA"/>
</dbReference>
<evidence type="ECO:0000259" key="5">
    <source>
        <dbReference type="PROSITE" id="PS50887"/>
    </source>
</evidence>
<dbReference type="PANTHER" id="PTHR46663:SF2">
    <property type="entry name" value="GGDEF DOMAIN-CONTAINING PROTEIN"/>
    <property type="match status" value="1"/>
</dbReference>
<dbReference type="Gene3D" id="3.30.450.20">
    <property type="entry name" value="PAS domain"/>
    <property type="match status" value="3"/>
</dbReference>
<dbReference type="Pfam" id="PF13426">
    <property type="entry name" value="PAS_9"/>
    <property type="match status" value="2"/>
</dbReference>
<protein>
    <submittedName>
        <fullName evidence="6">Diguanylate cyclase</fullName>
        <ecNumber evidence="6">2.7.7.65</ecNumber>
    </submittedName>
</protein>
<keyword evidence="6" id="KW-0808">Transferase</keyword>
<dbReference type="InterPro" id="IPR000700">
    <property type="entry name" value="PAS-assoc_C"/>
</dbReference>
<proteinExistence type="predicted"/>
<dbReference type="FunFam" id="3.30.70.270:FF:000001">
    <property type="entry name" value="Diguanylate cyclase domain protein"/>
    <property type="match status" value="1"/>
</dbReference>
<accession>A0AB39HAU6</accession>
<dbReference type="InterPro" id="IPR029787">
    <property type="entry name" value="Nucleotide_cyclase"/>
</dbReference>
<dbReference type="SUPFAM" id="SSF55781">
    <property type="entry name" value="GAF domain-like"/>
    <property type="match status" value="1"/>
</dbReference>
<feature type="domain" description="PAC" evidence="4">
    <location>
        <begin position="637"/>
        <end position="689"/>
    </location>
</feature>
<feature type="coiled-coil region" evidence="2">
    <location>
        <begin position="167"/>
        <end position="194"/>
    </location>
</feature>
<dbReference type="Gene3D" id="3.30.450.40">
    <property type="match status" value="1"/>
</dbReference>
<dbReference type="EC" id="2.7.7.65" evidence="6"/>
<dbReference type="InterPro" id="IPR000014">
    <property type="entry name" value="PAS"/>
</dbReference>
<feature type="domain" description="PAC" evidence="4">
    <location>
        <begin position="508"/>
        <end position="560"/>
    </location>
</feature>
<dbReference type="GO" id="GO:0052621">
    <property type="term" value="F:diguanylate cyclase activity"/>
    <property type="evidence" value="ECO:0007669"/>
    <property type="project" value="UniProtKB-EC"/>
</dbReference>
<dbReference type="SUPFAM" id="SSF55785">
    <property type="entry name" value="PYP-like sensor domain (PAS domain)"/>
    <property type="match status" value="2"/>
</dbReference>
<dbReference type="NCBIfam" id="TIGR00254">
    <property type="entry name" value="GGDEF"/>
    <property type="match status" value="1"/>
</dbReference>
<dbReference type="InterPro" id="IPR001610">
    <property type="entry name" value="PAC"/>
</dbReference>
<reference evidence="6" key="1">
    <citation type="submission" date="2024-07" db="EMBL/GenBank/DDBJ databases">
        <title>Genome Analysis of a Potential Novel Vibrio Species Secreting pH- and Thermo-stable Alginate Lyase and its Application in Producing Alginate Oligosaccharides.</title>
        <authorList>
            <person name="Huang H."/>
            <person name="Bao K."/>
        </authorList>
    </citation>
    <scope>NUCLEOTIDE SEQUENCE</scope>
    <source>
        <strain evidence="6">HB236076</strain>
    </source>
</reference>
<dbReference type="InterPro" id="IPR003018">
    <property type="entry name" value="GAF"/>
</dbReference>
<evidence type="ECO:0000313" key="6">
    <source>
        <dbReference type="EMBL" id="XDK25436.1"/>
    </source>
</evidence>
<dbReference type="SMART" id="SM00091">
    <property type="entry name" value="PAS"/>
    <property type="match status" value="2"/>
</dbReference>
<dbReference type="InterPro" id="IPR000160">
    <property type="entry name" value="GGDEF_dom"/>
</dbReference>
<feature type="domain" description="PAC" evidence="4">
    <location>
        <begin position="260"/>
        <end position="314"/>
    </location>
</feature>
<dbReference type="CDD" id="cd01949">
    <property type="entry name" value="GGDEF"/>
    <property type="match status" value="1"/>
</dbReference>
<dbReference type="InterPro" id="IPR035965">
    <property type="entry name" value="PAS-like_dom_sf"/>
</dbReference>
<evidence type="ECO:0000259" key="3">
    <source>
        <dbReference type="PROSITE" id="PS50112"/>
    </source>
</evidence>
<evidence type="ECO:0000256" key="2">
    <source>
        <dbReference type="SAM" id="Coils"/>
    </source>
</evidence>
<dbReference type="NCBIfam" id="TIGR00229">
    <property type="entry name" value="sensory_box"/>
    <property type="match status" value="2"/>
</dbReference>
<keyword evidence="2" id="KW-0175">Coiled coil</keyword>
<organism evidence="6">
    <name type="scientific">Vibrio sp. HB236076</name>
    <dbReference type="NCBI Taxonomy" id="3232307"/>
    <lineage>
        <taxon>Bacteria</taxon>
        <taxon>Pseudomonadati</taxon>
        <taxon>Pseudomonadota</taxon>
        <taxon>Gammaproteobacteria</taxon>
        <taxon>Vibrionales</taxon>
        <taxon>Vibrionaceae</taxon>
        <taxon>Vibrio</taxon>
    </lineage>
</organism>
<dbReference type="InterPro" id="IPR029016">
    <property type="entry name" value="GAF-like_dom_sf"/>
</dbReference>